<dbReference type="EMBL" id="JQ965701">
    <property type="protein sequence ID" value="AFK13428.1"/>
    <property type="molecule type" value="Genomic_DNA"/>
</dbReference>
<name>I6Q999_9CAUD</name>
<accession>I6Q999</accession>
<protein>
    <submittedName>
        <fullName evidence="1">Uncharacterized protein</fullName>
    </submittedName>
</protein>
<proteinExistence type="predicted"/>
<dbReference type="Proteomes" id="UP000241918">
    <property type="component" value="Segment"/>
</dbReference>
<organism evidence="1 2">
    <name type="scientific">Yersinia phage YpP-R</name>
    <dbReference type="NCBI Taxonomy" id="1176765"/>
    <lineage>
        <taxon>Viruses</taxon>
        <taxon>Duplodnaviria</taxon>
        <taxon>Heunggongvirae</taxon>
        <taxon>Uroviricota</taxon>
        <taxon>Caudoviricetes</taxon>
        <taxon>Autographivirales</taxon>
        <taxon>Autotranscriptaviridae</taxon>
        <taxon>Studiervirinae</taxon>
        <taxon>Teseptimavirus</taxon>
        <taxon>Teseptimavirus A1122</taxon>
        <taxon>Teseptimavirus YpPY</taxon>
    </lineage>
</organism>
<sequence length="44" mass="5221">MYVSFLRKLNKELFLEGNRCGLPIVSRINFKVYQKFESITFCST</sequence>
<evidence type="ECO:0000313" key="2">
    <source>
        <dbReference type="Proteomes" id="UP000241918"/>
    </source>
</evidence>
<evidence type="ECO:0000313" key="1">
    <source>
        <dbReference type="EMBL" id="AFK13428.1"/>
    </source>
</evidence>
<reference evidence="1 2" key="1">
    <citation type="submission" date="2012-04" db="EMBL/GenBank/DDBJ databases">
        <title>A Yersinia pestis-specific, lytic phage preparation significantly reduces viable Y. pestis on various hard surfaces experimentally contaminated with the bacterium.</title>
        <authorList>
            <person name="Rashid M.H."/>
            <person name="Revazishvili T."/>
            <person name="Dean T."/>
            <person name="Butani A."/>
            <person name="Verratti K."/>
            <person name="Bishop-Lilly K.A."/>
            <person name="Sozhamannan S."/>
            <person name="Sulakvelidze A."/>
            <person name="Rajanna C."/>
        </authorList>
    </citation>
    <scope>NUCLEOTIDE SEQUENCE [LARGE SCALE GENOMIC DNA]</scope>
</reference>